<feature type="transmembrane region" description="Helical" evidence="7">
    <location>
        <begin position="100"/>
        <end position="120"/>
    </location>
</feature>
<dbReference type="SUPFAM" id="SSF161098">
    <property type="entry name" value="MetI-like"/>
    <property type="match status" value="1"/>
</dbReference>
<comment type="similarity">
    <text evidence="7">Belongs to the binding-protein-dependent transport system permease family.</text>
</comment>
<dbReference type="EMBL" id="SKFG01000013">
    <property type="protein sequence ID" value="TCZ76327.1"/>
    <property type="molecule type" value="Genomic_DNA"/>
</dbReference>
<feature type="domain" description="ABC transmembrane type-1" evidence="8">
    <location>
        <begin position="96"/>
        <end position="307"/>
    </location>
</feature>
<comment type="caution">
    <text evidence="9">The sequence shown here is derived from an EMBL/GenBank/DDBJ whole genome shotgun (WGS) entry which is preliminary data.</text>
</comment>
<dbReference type="PANTHER" id="PTHR43163:SF6">
    <property type="entry name" value="DIPEPTIDE TRANSPORT SYSTEM PERMEASE PROTEIN DPPB-RELATED"/>
    <property type="match status" value="1"/>
</dbReference>
<keyword evidence="4 7" id="KW-0812">Transmembrane</keyword>
<dbReference type="InterPro" id="IPR045621">
    <property type="entry name" value="BPD_transp_1_N"/>
</dbReference>
<feature type="transmembrane region" description="Helical" evidence="7">
    <location>
        <begin position="246"/>
        <end position="268"/>
    </location>
</feature>
<dbReference type="NCBIfam" id="NF045472">
    <property type="entry name" value="Opp4B"/>
    <property type="match status" value="1"/>
</dbReference>
<comment type="subcellular location">
    <subcellularLocation>
        <location evidence="1 7">Cell membrane</location>
        <topology evidence="1 7">Multi-pass membrane protein</topology>
    </subcellularLocation>
</comment>
<dbReference type="Gene3D" id="1.10.3720.10">
    <property type="entry name" value="MetI-like"/>
    <property type="match status" value="1"/>
</dbReference>
<evidence type="ECO:0000259" key="8">
    <source>
        <dbReference type="PROSITE" id="PS50928"/>
    </source>
</evidence>
<dbReference type="Proteomes" id="UP000295418">
    <property type="component" value="Unassembled WGS sequence"/>
</dbReference>
<protein>
    <submittedName>
        <fullName evidence="9">ABC transporter permease</fullName>
    </submittedName>
</protein>
<accession>A0A4R4EAM2</accession>
<dbReference type="PANTHER" id="PTHR43163">
    <property type="entry name" value="DIPEPTIDE TRANSPORT SYSTEM PERMEASE PROTEIN DPPB-RELATED"/>
    <property type="match status" value="1"/>
</dbReference>
<feature type="transmembrane region" description="Helical" evidence="7">
    <location>
        <begin position="288"/>
        <end position="314"/>
    </location>
</feature>
<reference evidence="9 10" key="1">
    <citation type="submission" date="2019-03" db="EMBL/GenBank/DDBJ databases">
        <authorList>
            <person name="Kim M.K.M."/>
        </authorList>
    </citation>
    <scope>NUCLEOTIDE SEQUENCE [LARGE SCALE GENOMIC DNA]</scope>
    <source>
        <strain evidence="9 10">18JY21-1</strain>
    </source>
</reference>
<keyword evidence="10" id="KW-1185">Reference proteome</keyword>
<gene>
    <name evidence="9" type="ORF">E0485_14095</name>
</gene>
<dbReference type="InterPro" id="IPR035906">
    <property type="entry name" value="MetI-like_sf"/>
</dbReference>
<dbReference type="OrthoDB" id="24153at2"/>
<evidence type="ECO:0000256" key="5">
    <source>
        <dbReference type="ARBA" id="ARBA00022989"/>
    </source>
</evidence>
<dbReference type="CDD" id="cd06261">
    <property type="entry name" value="TM_PBP2"/>
    <property type="match status" value="1"/>
</dbReference>
<evidence type="ECO:0000313" key="9">
    <source>
        <dbReference type="EMBL" id="TCZ76327.1"/>
    </source>
</evidence>
<evidence type="ECO:0000256" key="1">
    <source>
        <dbReference type="ARBA" id="ARBA00004651"/>
    </source>
</evidence>
<dbReference type="Pfam" id="PF19300">
    <property type="entry name" value="BPD_transp_1_N"/>
    <property type="match status" value="1"/>
</dbReference>
<name>A0A4R4EAM2_9BACL</name>
<keyword evidence="5 7" id="KW-1133">Transmembrane helix</keyword>
<keyword evidence="2 7" id="KW-0813">Transport</keyword>
<organism evidence="9 10">
    <name type="scientific">Paenibacillus albiflavus</name>
    <dbReference type="NCBI Taxonomy" id="2545760"/>
    <lineage>
        <taxon>Bacteria</taxon>
        <taxon>Bacillati</taxon>
        <taxon>Bacillota</taxon>
        <taxon>Bacilli</taxon>
        <taxon>Bacillales</taxon>
        <taxon>Paenibacillaceae</taxon>
        <taxon>Paenibacillus</taxon>
    </lineage>
</organism>
<dbReference type="RefSeq" id="WP_132418694.1">
    <property type="nucleotide sequence ID" value="NZ_SKFG01000013.1"/>
</dbReference>
<dbReference type="PROSITE" id="PS50928">
    <property type="entry name" value="ABC_TM1"/>
    <property type="match status" value="1"/>
</dbReference>
<dbReference type="GO" id="GO:0055085">
    <property type="term" value="P:transmembrane transport"/>
    <property type="evidence" value="ECO:0007669"/>
    <property type="project" value="InterPro"/>
</dbReference>
<dbReference type="GO" id="GO:0005886">
    <property type="term" value="C:plasma membrane"/>
    <property type="evidence" value="ECO:0007669"/>
    <property type="project" value="UniProtKB-SubCell"/>
</dbReference>
<keyword evidence="3" id="KW-1003">Cell membrane</keyword>
<evidence type="ECO:0000256" key="4">
    <source>
        <dbReference type="ARBA" id="ARBA00022692"/>
    </source>
</evidence>
<evidence type="ECO:0000256" key="3">
    <source>
        <dbReference type="ARBA" id="ARBA00022475"/>
    </source>
</evidence>
<feature type="transmembrane region" description="Helical" evidence="7">
    <location>
        <begin position="132"/>
        <end position="157"/>
    </location>
</feature>
<evidence type="ECO:0000256" key="7">
    <source>
        <dbReference type="RuleBase" id="RU363032"/>
    </source>
</evidence>
<proteinExistence type="inferred from homology"/>
<dbReference type="Pfam" id="PF00528">
    <property type="entry name" value="BPD_transp_1"/>
    <property type="match status" value="1"/>
</dbReference>
<dbReference type="AlphaFoldDB" id="A0A4R4EAM2"/>
<sequence length="321" mass="35578">MLNFTLRRLVGMLPLLFLISIVVFSLAKLMPGDALTGMIDPTNTKPEYVAEMRELLGYNDSIISQYWNWLKGAFQGDFGQSFIHKMPVIELLGQRLGNTLLLAVTSLLVTYILSYMMGLFSGKRPGTLADDAIIGFNYFAYAIPTFVLSIVALYVFAIKLDWVPISGTISVGVEEGTLDFYMSKLYHTILPAIVLGGFSTAAYTQFLRNDIIESSRKDYVRTAMAKGTPESRIYNRHILRNSMIPMVTFIGLDLGGLLGGAIIVETIFTYPGVGSLFIASVFNRDYSVVMTISLLLSVTTLIGNLVSDLLYGLVDPRIRIR</sequence>
<dbReference type="InterPro" id="IPR000515">
    <property type="entry name" value="MetI-like"/>
</dbReference>
<evidence type="ECO:0000313" key="10">
    <source>
        <dbReference type="Proteomes" id="UP000295418"/>
    </source>
</evidence>
<feature type="transmembrane region" description="Helical" evidence="7">
    <location>
        <begin position="12"/>
        <end position="30"/>
    </location>
</feature>
<keyword evidence="6 7" id="KW-0472">Membrane</keyword>
<feature type="transmembrane region" description="Helical" evidence="7">
    <location>
        <begin position="185"/>
        <end position="207"/>
    </location>
</feature>
<evidence type="ECO:0000256" key="2">
    <source>
        <dbReference type="ARBA" id="ARBA00022448"/>
    </source>
</evidence>
<evidence type="ECO:0000256" key="6">
    <source>
        <dbReference type="ARBA" id="ARBA00023136"/>
    </source>
</evidence>